<gene>
    <name evidence="3" type="primary">phoU</name>
    <name evidence="3" type="ORF">HER12_00135</name>
</gene>
<dbReference type="GO" id="GO:0030643">
    <property type="term" value="P:intracellular phosphate ion homeostasis"/>
    <property type="evidence" value="ECO:0007669"/>
    <property type="project" value="InterPro"/>
</dbReference>
<keyword evidence="1" id="KW-0813">Transport</keyword>
<sequence>MLTNKNRFDNQIKKLKEDLLDLLYNVKKEHEQALLAIQNHDYDISKQIIENDQEIRKVAESLTTTAIWRIASQQPFATDLRIIIGYMNIIRDLERISNYAKNISKFNVRYKPETELVKEISNLMDTAFEMMDLIAESIEKEEIKPALAAAKKDQVIDENYKNAMKKITHNFTKINKDKELIKQYTAGVQQLKYIERLGDHLVNICETIVYISKGKFYDLSLSDEQQ</sequence>
<dbReference type="AlphaFoldDB" id="A0A846U3W0"/>
<dbReference type="InterPro" id="IPR028366">
    <property type="entry name" value="PhoU"/>
</dbReference>
<dbReference type="GO" id="GO:0006817">
    <property type="term" value="P:phosphate ion transport"/>
    <property type="evidence" value="ECO:0007669"/>
    <property type="project" value="UniProtKB-KW"/>
</dbReference>
<keyword evidence="4" id="KW-1185">Reference proteome</keyword>
<evidence type="ECO:0000313" key="3">
    <source>
        <dbReference type="EMBL" id="NKE38167.1"/>
    </source>
</evidence>
<dbReference type="PANTHER" id="PTHR42930">
    <property type="entry name" value="PHOSPHATE-SPECIFIC TRANSPORT SYSTEM ACCESSORY PROTEIN PHOU"/>
    <property type="match status" value="1"/>
</dbReference>
<feature type="domain" description="PhoU" evidence="2">
    <location>
        <begin position="121"/>
        <end position="207"/>
    </location>
</feature>
<dbReference type="Pfam" id="PF01895">
    <property type="entry name" value="PhoU"/>
    <property type="match status" value="2"/>
</dbReference>
<name>A0A846U3W0_9MOLU</name>
<protein>
    <recommendedName>
        <fullName evidence="1">Phosphate-specific transport system accessory protein PhoU</fullName>
    </recommendedName>
</protein>
<comment type="function">
    <text evidence="1">Plays a role in the regulation of phosphate uptake.</text>
</comment>
<dbReference type="Proteomes" id="UP000584587">
    <property type="component" value="Unassembled WGS sequence"/>
</dbReference>
<keyword evidence="1" id="KW-0592">Phosphate transport</keyword>
<dbReference type="GO" id="GO:0045936">
    <property type="term" value="P:negative regulation of phosphate metabolic process"/>
    <property type="evidence" value="ECO:0007669"/>
    <property type="project" value="InterPro"/>
</dbReference>
<dbReference type="PIRSF" id="PIRSF003107">
    <property type="entry name" value="PhoU"/>
    <property type="match status" value="1"/>
</dbReference>
<comment type="subunit">
    <text evidence="1">Homodimer.</text>
</comment>
<evidence type="ECO:0000259" key="2">
    <source>
        <dbReference type="Pfam" id="PF01895"/>
    </source>
</evidence>
<dbReference type="Gene3D" id="1.20.58.220">
    <property type="entry name" value="Phosphate transport system protein phou homolog 2, domain 2"/>
    <property type="match status" value="1"/>
</dbReference>
<feature type="domain" description="PhoU" evidence="2">
    <location>
        <begin position="24"/>
        <end position="105"/>
    </location>
</feature>
<accession>A0A846U3W0</accession>
<dbReference type="InterPro" id="IPR026022">
    <property type="entry name" value="PhoU_dom"/>
</dbReference>
<evidence type="ECO:0000313" key="4">
    <source>
        <dbReference type="Proteomes" id="UP000584587"/>
    </source>
</evidence>
<proteinExistence type="inferred from homology"/>
<dbReference type="NCBIfam" id="TIGR02135">
    <property type="entry name" value="phoU_full"/>
    <property type="match status" value="1"/>
</dbReference>
<dbReference type="SUPFAM" id="SSF109755">
    <property type="entry name" value="PhoU-like"/>
    <property type="match status" value="1"/>
</dbReference>
<organism evidence="3 4">
    <name type="scientific">Spiroplasma platyhelix PALS-1</name>
    <dbReference type="NCBI Taxonomy" id="1276218"/>
    <lineage>
        <taxon>Bacteria</taxon>
        <taxon>Bacillati</taxon>
        <taxon>Mycoplasmatota</taxon>
        <taxon>Mollicutes</taxon>
        <taxon>Entomoplasmatales</taxon>
        <taxon>Spiroplasmataceae</taxon>
        <taxon>Spiroplasma</taxon>
    </lineage>
</organism>
<dbReference type="InterPro" id="IPR038078">
    <property type="entry name" value="PhoU-like_sf"/>
</dbReference>
<dbReference type="GO" id="GO:0005737">
    <property type="term" value="C:cytoplasm"/>
    <property type="evidence" value="ECO:0007669"/>
    <property type="project" value="UniProtKB-SubCell"/>
</dbReference>
<keyword evidence="1" id="KW-0963">Cytoplasm</keyword>
<reference evidence="3 4" key="1">
    <citation type="submission" date="2020-04" db="EMBL/GenBank/DDBJ databases">
        <title>Complete genome sequence of Spiroplasma platyhelix ATCC 51748, an insect isolate.</title>
        <authorList>
            <person name="Green E.A."/>
            <person name="Klassen J.L."/>
        </authorList>
    </citation>
    <scope>NUCLEOTIDE SEQUENCE [LARGE SCALE GENOMIC DNA]</scope>
    <source>
        <strain evidence="3 4">PALS-1</strain>
    </source>
</reference>
<dbReference type="RefSeq" id="WP_168104646.1">
    <property type="nucleotide sequence ID" value="NZ_CP051215.1"/>
</dbReference>
<comment type="caution">
    <text evidence="3">The sequence shown here is derived from an EMBL/GenBank/DDBJ whole genome shotgun (WGS) entry which is preliminary data.</text>
</comment>
<dbReference type="EMBL" id="JAAVVK010000001">
    <property type="protein sequence ID" value="NKE38167.1"/>
    <property type="molecule type" value="Genomic_DNA"/>
</dbReference>
<comment type="similarity">
    <text evidence="1">Belongs to the PhoU family.</text>
</comment>
<comment type="subcellular location">
    <subcellularLocation>
        <location evidence="1">Cytoplasm</location>
    </subcellularLocation>
</comment>
<dbReference type="PANTHER" id="PTHR42930:SF3">
    <property type="entry name" value="PHOSPHATE-SPECIFIC TRANSPORT SYSTEM ACCESSORY PROTEIN PHOU"/>
    <property type="match status" value="1"/>
</dbReference>
<evidence type="ECO:0000256" key="1">
    <source>
        <dbReference type="PIRNR" id="PIRNR003107"/>
    </source>
</evidence>